<reference evidence="3" key="2">
    <citation type="submission" date="2021-08" db="EMBL/GenBank/DDBJ databases">
        <authorList>
            <person name="Tani A."/>
            <person name="Ola A."/>
            <person name="Ogura Y."/>
            <person name="Katsura K."/>
            <person name="Hayashi T."/>
        </authorList>
    </citation>
    <scope>NUCLEOTIDE SEQUENCE</scope>
    <source>
        <strain evidence="3">NBRC 15686</strain>
    </source>
</reference>
<evidence type="ECO:0000313" key="3">
    <source>
        <dbReference type="EMBL" id="GJE66614.1"/>
    </source>
</evidence>
<organism evidence="3 4">
    <name type="scientific">Methylorubrum aminovorans</name>
    <dbReference type="NCBI Taxonomy" id="269069"/>
    <lineage>
        <taxon>Bacteria</taxon>
        <taxon>Pseudomonadati</taxon>
        <taxon>Pseudomonadota</taxon>
        <taxon>Alphaproteobacteria</taxon>
        <taxon>Hyphomicrobiales</taxon>
        <taxon>Methylobacteriaceae</taxon>
        <taxon>Methylorubrum</taxon>
    </lineage>
</organism>
<accession>A0ABQ4UH19</accession>
<dbReference type="Gene3D" id="1.10.10.1550">
    <property type="entry name" value="ROS/MUCR transcriptional regulator protein"/>
    <property type="match status" value="1"/>
</dbReference>
<feature type="region of interest" description="Disordered" evidence="2">
    <location>
        <begin position="131"/>
        <end position="170"/>
    </location>
</feature>
<protein>
    <recommendedName>
        <fullName evidence="5">MucR family transcriptional regulator</fullName>
    </recommendedName>
</protein>
<evidence type="ECO:0000313" key="4">
    <source>
        <dbReference type="Proteomes" id="UP001055039"/>
    </source>
</evidence>
<dbReference type="InterPro" id="IPR041920">
    <property type="entry name" value="ROS/MUCR_sf"/>
</dbReference>
<dbReference type="EMBL" id="BPRC01000016">
    <property type="protein sequence ID" value="GJE66614.1"/>
    <property type="molecule type" value="Genomic_DNA"/>
</dbReference>
<proteinExistence type="inferred from homology"/>
<evidence type="ECO:0008006" key="5">
    <source>
        <dbReference type="Google" id="ProtNLM"/>
    </source>
</evidence>
<comment type="caution">
    <text evidence="3">The sequence shown here is derived from an EMBL/GenBank/DDBJ whole genome shotgun (WGS) entry which is preliminary data.</text>
</comment>
<sequence length="170" mass="18599">MMSLEEESAGDYVTLAVDIVSAYVGNNSLAVGELPGLITSVHGALAQLSGKAAEPEQPALTPAVPIRRSIQQDFLICLEDGKKFKSLKRHLRTRYNLSPDEYRARWNLPDDYPMVAPSYAATRSELARTMGLGQQRRKWPAKAAPEAAPEPAQDVSAPRRRGRARAEDAA</sequence>
<feature type="compositionally biased region" description="Low complexity" evidence="2">
    <location>
        <begin position="141"/>
        <end position="152"/>
    </location>
</feature>
<dbReference type="InterPro" id="IPR008807">
    <property type="entry name" value="ROS_MUCR"/>
</dbReference>
<evidence type="ECO:0000256" key="2">
    <source>
        <dbReference type="SAM" id="MobiDB-lite"/>
    </source>
</evidence>
<gene>
    <name evidence="3" type="ORF">LNAOJCKE_3834</name>
</gene>
<dbReference type="Pfam" id="PF05443">
    <property type="entry name" value="ROS_MUCR"/>
    <property type="match status" value="1"/>
</dbReference>
<reference evidence="3" key="1">
    <citation type="journal article" date="2021" name="Front. Microbiol.">
        <title>Comprehensive Comparative Genomics and Phenotyping of Methylobacterium Species.</title>
        <authorList>
            <person name="Alessa O."/>
            <person name="Ogura Y."/>
            <person name="Fujitani Y."/>
            <person name="Takami H."/>
            <person name="Hayashi T."/>
            <person name="Sahin N."/>
            <person name="Tani A."/>
        </authorList>
    </citation>
    <scope>NUCLEOTIDE SEQUENCE</scope>
    <source>
        <strain evidence="3">NBRC 15686</strain>
    </source>
</reference>
<comment type="similarity">
    <text evidence="1">Belongs to the ros/MucR family.</text>
</comment>
<evidence type="ECO:0000256" key="1">
    <source>
        <dbReference type="ARBA" id="ARBA00007031"/>
    </source>
</evidence>
<keyword evidence="4" id="KW-1185">Reference proteome</keyword>
<dbReference type="Proteomes" id="UP001055039">
    <property type="component" value="Unassembled WGS sequence"/>
</dbReference>
<name>A0ABQ4UH19_9HYPH</name>